<evidence type="ECO:0000313" key="5">
    <source>
        <dbReference type="EMBL" id="SAK75065.1"/>
    </source>
</evidence>
<evidence type="ECO:0000259" key="4">
    <source>
        <dbReference type="Pfam" id="PF03466"/>
    </source>
</evidence>
<gene>
    <name evidence="5" type="ORF">AWB82_04738</name>
</gene>
<evidence type="ECO:0000256" key="1">
    <source>
        <dbReference type="ARBA" id="ARBA00023015"/>
    </source>
</evidence>
<dbReference type="NCBIfam" id="TIGR03298">
    <property type="entry name" value="argP"/>
    <property type="match status" value="1"/>
</dbReference>
<dbReference type="SUPFAM" id="SSF53850">
    <property type="entry name" value="Periplasmic binding protein-like II"/>
    <property type="match status" value="1"/>
</dbReference>
<keyword evidence="2" id="KW-0238">DNA-binding</keyword>
<protein>
    <submittedName>
        <fullName evidence="5">Chromosome replication initiation inhibitor protein</fullName>
    </submittedName>
</protein>
<dbReference type="EMBL" id="FCOJ02000038">
    <property type="protein sequence ID" value="SAK75065.1"/>
    <property type="molecule type" value="Genomic_DNA"/>
</dbReference>
<keyword evidence="6" id="KW-1185">Reference proteome</keyword>
<dbReference type="InterPro" id="IPR005119">
    <property type="entry name" value="LysR_subst-bd"/>
</dbReference>
<comment type="caution">
    <text evidence="5">The sequence shown here is derived from an EMBL/GenBank/DDBJ whole genome shotgun (WGS) entry which is preliminary data.</text>
</comment>
<dbReference type="GO" id="GO:0003700">
    <property type="term" value="F:DNA-binding transcription factor activity"/>
    <property type="evidence" value="ECO:0007669"/>
    <property type="project" value="TreeGrafter"/>
</dbReference>
<dbReference type="GO" id="GO:0003677">
    <property type="term" value="F:DNA binding"/>
    <property type="evidence" value="ECO:0007669"/>
    <property type="project" value="UniProtKB-KW"/>
</dbReference>
<proteinExistence type="predicted"/>
<dbReference type="STRING" id="1777143.AWB82_04738"/>
<dbReference type="Pfam" id="PF03466">
    <property type="entry name" value="LysR_substrate"/>
    <property type="match status" value="1"/>
</dbReference>
<evidence type="ECO:0000256" key="2">
    <source>
        <dbReference type="ARBA" id="ARBA00023125"/>
    </source>
</evidence>
<sequence>MRVAMIDERRGQQQHARAFEKFGAELRGAFALQSHEADGARARTMPLEAIRMTREESVEHAQVKLLEERVGSLLVKSGQPCEATASGALLCRHTERVQLLEAELGGRMPTLPGMPSERRAKLRIAVNDDSMSTWFIDAAADFCIERELLLDVVVDDQDHTAQRIREGDVQGAITTQADPVPGWRSMKLGRMRYRAVCSPAYFARHFADGLTREALRRAPCVNFNEKDELQKRFIKRVSRAEIEPPAHVVPHGEGFVRACTSGLAWGMCPQRLIARQLESGELVEVSSGSRLDVDLYWQSWRLSLGWLDDFSAMLKHRAKSFLD</sequence>
<dbReference type="Gene3D" id="3.40.190.290">
    <property type="match status" value="1"/>
</dbReference>
<dbReference type="NCBIfam" id="NF002964">
    <property type="entry name" value="PRK03635.1"/>
    <property type="match status" value="1"/>
</dbReference>
<keyword evidence="1" id="KW-0805">Transcription regulation</keyword>
<dbReference type="InterPro" id="IPR017685">
    <property type="entry name" value="ArgP"/>
</dbReference>
<accession>A0A158BY98</accession>
<name>A0A158BY98_9BURK</name>
<reference evidence="5" key="1">
    <citation type="submission" date="2016-01" db="EMBL/GenBank/DDBJ databases">
        <authorList>
            <person name="Peeters C."/>
        </authorList>
    </citation>
    <scope>NUCLEOTIDE SEQUENCE [LARGE SCALE GENOMIC DNA]</scope>
    <source>
        <strain evidence="5">LMG 29325</strain>
    </source>
</reference>
<evidence type="ECO:0000313" key="6">
    <source>
        <dbReference type="Proteomes" id="UP000054596"/>
    </source>
</evidence>
<dbReference type="Proteomes" id="UP000054596">
    <property type="component" value="Unassembled WGS sequence"/>
</dbReference>
<dbReference type="PANTHER" id="PTHR30579:SF2">
    <property type="entry name" value="HTH-TYPE TRANSCRIPTIONAL REGULATOR ARGP"/>
    <property type="match status" value="1"/>
</dbReference>
<dbReference type="AlphaFoldDB" id="A0A158BY98"/>
<keyword evidence="3" id="KW-0804">Transcription</keyword>
<dbReference type="PANTHER" id="PTHR30579">
    <property type="entry name" value="TRANSCRIPTIONAL REGULATOR"/>
    <property type="match status" value="1"/>
</dbReference>
<evidence type="ECO:0000256" key="3">
    <source>
        <dbReference type="ARBA" id="ARBA00023163"/>
    </source>
</evidence>
<dbReference type="InterPro" id="IPR050176">
    <property type="entry name" value="LTTR"/>
</dbReference>
<feature type="domain" description="LysR substrate-binding" evidence="4">
    <location>
        <begin position="117"/>
        <end position="296"/>
    </location>
</feature>
<organism evidence="5 6">
    <name type="scientific">Caballeronia glebae</name>
    <dbReference type="NCBI Taxonomy" id="1777143"/>
    <lineage>
        <taxon>Bacteria</taxon>
        <taxon>Pseudomonadati</taxon>
        <taxon>Pseudomonadota</taxon>
        <taxon>Betaproteobacteria</taxon>
        <taxon>Burkholderiales</taxon>
        <taxon>Burkholderiaceae</taxon>
        <taxon>Caballeronia</taxon>
    </lineage>
</organism>